<keyword evidence="2" id="KW-0732">Signal</keyword>
<feature type="chain" id="PRO_5020789492" evidence="2">
    <location>
        <begin position="24"/>
        <end position="201"/>
    </location>
</feature>
<evidence type="ECO:0000313" key="4">
    <source>
        <dbReference type="Proteomes" id="UP000278143"/>
    </source>
</evidence>
<protein>
    <submittedName>
        <fullName evidence="3">Uncharacterized protein</fullName>
    </submittedName>
</protein>
<gene>
    <name evidence="3" type="ORF">SYNPS1DRAFT_26969</name>
</gene>
<organism evidence="3 4">
    <name type="scientific">Syncephalis pseudoplumigaleata</name>
    <dbReference type="NCBI Taxonomy" id="1712513"/>
    <lineage>
        <taxon>Eukaryota</taxon>
        <taxon>Fungi</taxon>
        <taxon>Fungi incertae sedis</taxon>
        <taxon>Zoopagomycota</taxon>
        <taxon>Zoopagomycotina</taxon>
        <taxon>Zoopagomycetes</taxon>
        <taxon>Zoopagales</taxon>
        <taxon>Piptocephalidaceae</taxon>
        <taxon>Syncephalis</taxon>
    </lineage>
</organism>
<sequence>MRLTLNLVHVVAAVLLLDAAASATPMDTLRSVLNRTPLPNPRNWRRKSKDTLSENGGLVVTGKIRPSKGEGIGYFRGTQDGEEVTVTCVPNASKLPVPQKVQYLYKYLHPEGIAYSFAKQNVCLDNNDDLAVIFFGNMHDASNMSRHERERIDGLAEGLFAHLYWLSMKDPRPKDAEKAKKTERMAFKCASEKMKLLTYAG</sequence>
<accession>A0A4P9Z4J3</accession>
<evidence type="ECO:0000256" key="1">
    <source>
        <dbReference type="SAM" id="MobiDB-lite"/>
    </source>
</evidence>
<feature type="signal peptide" evidence="2">
    <location>
        <begin position="1"/>
        <end position="23"/>
    </location>
</feature>
<proteinExistence type="predicted"/>
<reference evidence="4" key="1">
    <citation type="journal article" date="2018" name="Nat. Microbiol.">
        <title>Leveraging single-cell genomics to expand the fungal tree of life.</title>
        <authorList>
            <person name="Ahrendt S.R."/>
            <person name="Quandt C.A."/>
            <person name="Ciobanu D."/>
            <person name="Clum A."/>
            <person name="Salamov A."/>
            <person name="Andreopoulos B."/>
            <person name="Cheng J.F."/>
            <person name="Woyke T."/>
            <person name="Pelin A."/>
            <person name="Henrissat B."/>
            <person name="Reynolds N.K."/>
            <person name="Benny G.L."/>
            <person name="Smith M.E."/>
            <person name="James T.Y."/>
            <person name="Grigoriev I.V."/>
        </authorList>
    </citation>
    <scope>NUCLEOTIDE SEQUENCE [LARGE SCALE GENOMIC DNA]</scope>
    <source>
        <strain evidence="4">Benny S71-1</strain>
    </source>
</reference>
<evidence type="ECO:0000256" key="2">
    <source>
        <dbReference type="SAM" id="SignalP"/>
    </source>
</evidence>
<dbReference type="AlphaFoldDB" id="A0A4P9Z4J3"/>
<keyword evidence="4" id="KW-1185">Reference proteome</keyword>
<evidence type="ECO:0000313" key="3">
    <source>
        <dbReference type="EMBL" id="RKP27375.1"/>
    </source>
</evidence>
<name>A0A4P9Z4J3_9FUNG</name>
<feature type="region of interest" description="Disordered" evidence="1">
    <location>
        <begin position="32"/>
        <end position="51"/>
    </location>
</feature>
<dbReference type="EMBL" id="KZ989218">
    <property type="protein sequence ID" value="RKP27375.1"/>
    <property type="molecule type" value="Genomic_DNA"/>
</dbReference>
<dbReference type="Proteomes" id="UP000278143">
    <property type="component" value="Unassembled WGS sequence"/>
</dbReference>